<dbReference type="EMBL" id="FNSL01000001">
    <property type="protein sequence ID" value="SEB43815.1"/>
    <property type="molecule type" value="Genomic_DNA"/>
</dbReference>
<protein>
    <submittedName>
        <fullName evidence="3">Opine dehydrogenase</fullName>
    </submittedName>
</protein>
<organism evidence="3 4">
    <name type="scientific">Nitratireductor aquibiodomus</name>
    <dbReference type="NCBI Taxonomy" id="204799"/>
    <lineage>
        <taxon>Bacteria</taxon>
        <taxon>Pseudomonadati</taxon>
        <taxon>Pseudomonadota</taxon>
        <taxon>Alphaproteobacteria</taxon>
        <taxon>Hyphomicrobiales</taxon>
        <taxon>Phyllobacteriaceae</taxon>
        <taxon>Nitratireductor</taxon>
    </lineage>
</organism>
<dbReference type="GO" id="GO:0016491">
    <property type="term" value="F:oxidoreductase activity"/>
    <property type="evidence" value="ECO:0007669"/>
    <property type="project" value="InterPro"/>
</dbReference>
<evidence type="ECO:0000313" key="3">
    <source>
        <dbReference type="EMBL" id="SEB43815.1"/>
    </source>
</evidence>
<dbReference type="InterPro" id="IPR051729">
    <property type="entry name" value="Opine/Lysopine_DH"/>
</dbReference>
<accession>A0A1H4JCJ3</accession>
<dbReference type="Gene3D" id="1.10.1040.10">
    <property type="entry name" value="N-(1-d-carboxylethyl)-l-norvaline Dehydrogenase, domain 2"/>
    <property type="match status" value="1"/>
</dbReference>
<dbReference type="Gene3D" id="3.40.50.720">
    <property type="entry name" value="NAD(P)-binding Rossmann-like Domain"/>
    <property type="match status" value="1"/>
</dbReference>
<dbReference type="Proteomes" id="UP000199064">
    <property type="component" value="Unassembled WGS sequence"/>
</dbReference>
<feature type="domain" description="Pyrroline-5-carboxylate reductase catalytic N-terminal" evidence="2">
    <location>
        <begin position="3"/>
        <end position="99"/>
    </location>
</feature>
<dbReference type="SUPFAM" id="SSF51735">
    <property type="entry name" value="NAD(P)-binding Rossmann-fold domains"/>
    <property type="match status" value="1"/>
</dbReference>
<proteinExistence type="predicted"/>
<dbReference type="Pfam" id="PF03807">
    <property type="entry name" value="F420_oxidored"/>
    <property type="match status" value="1"/>
</dbReference>
<evidence type="ECO:0000259" key="1">
    <source>
        <dbReference type="Pfam" id="PF02317"/>
    </source>
</evidence>
<dbReference type="InterPro" id="IPR008927">
    <property type="entry name" value="6-PGluconate_DH-like_C_sf"/>
</dbReference>
<evidence type="ECO:0000313" key="4">
    <source>
        <dbReference type="Proteomes" id="UP000199064"/>
    </source>
</evidence>
<dbReference type="InterPro" id="IPR028939">
    <property type="entry name" value="P5C_Rdtase_cat_N"/>
</dbReference>
<feature type="domain" description="Opine dehydrogenase" evidence="1">
    <location>
        <begin position="180"/>
        <end position="322"/>
    </location>
</feature>
<dbReference type="RefSeq" id="WP_090327510.1">
    <property type="nucleotide sequence ID" value="NZ_FNSL01000001.1"/>
</dbReference>
<dbReference type="PANTHER" id="PTHR38015:SF1">
    <property type="entry name" value="OPINE DEHYDROGENASE DOMAIN-CONTAINING PROTEIN"/>
    <property type="match status" value="1"/>
</dbReference>
<dbReference type="InterPro" id="IPR013328">
    <property type="entry name" value="6PGD_dom2"/>
</dbReference>
<keyword evidence="4" id="KW-1185">Reference proteome</keyword>
<dbReference type="SUPFAM" id="SSF48179">
    <property type="entry name" value="6-phosphogluconate dehydrogenase C-terminal domain-like"/>
    <property type="match status" value="1"/>
</dbReference>
<dbReference type="InterPro" id="IPR003421">
    <property type="entry name" value="Opine_DH"/>
</dbReference>
<dbReference type="AlphaFoldDB" id="A0A1H4JCJ3"/>
<name>A0A1H4JCJ3_9HYPH</name>
<dbReference type="InterPro" id="IPR036291">
    <property type="entry name" value="NAD(P)-bd_dom_sf"/>
</dbReference>
<sequence>MQVSILGAGGVAYSYAAVLASRGHQPMIWSPSGTRGHELAEGANLAASNALEGSFAVSVAASPEQAATPDVLILAVPAYGYRAVLDRIVPALRDGQTVIISAHLSFAALYLSRLLAERRLSCSIVVWNTTASTGRQTGPTAVSISLLRPKVEMAVIPVDAGDPALALCRDLFGDRFSLKSDLISVDLGNINPVVHYGIAMFNLTRMELAEDWAQQAHITPAVARFLEDLDRERQAVASAFDVQTRSIQQAYAIPGKVEIGPLAEMLCQIVAMRKGVNGPKTLDTRYVTEDVPYGLLTTIRLAEMTGVEVPLHRAGATIFSSLYGRDFASENRILPEIATAFASVDILREAVSQGWAAV</sequence>
<reference evidence="4" key="1">
    <citation type="submission" date="2016-10" db="EMBL/GenBank/DDBJ databases">
        <authorList>
            <person name="Varghese N."/>
            <person name="Submissions S."/>
        </authorList>
    </citation>
    <scope>NUCLEOTIDE SEQUENCE [LARGE SCALE GENOMIC DNA]</scope>
    <source>
        <strain evidence="4">ES.061</strain>
    </source>
</reference>
<dbReference type="Pfam" id="PF02317">
    <property type="entry name" value="Octopine_DH"/>
    <property type="match status" value="1"/>
</dbReference>
<dbReference type="PANTHER" id="PTHR38015">
    <property type="entry name" value="BLR6086 PROTEIN"/>
    <property type="match status" value="1"/>
</dbReference>
<gene>
    <name evidence="3" type="ORF">SAMN05216452_1230</name>
</gene>
<evidence type="ECO:0000259" key="2">
    <source>
        <dbReference type="Pfam" id="PF03807"/>
    </source>
</evidence>